<gene>
    <name evidence="5" type="ordered locus">Caul_4929</name>
</gene>
<evidence type="ECO:0000256" key="1">
    <source>
        <dbReference type="ARBA" id="ARBA00022737"/>
    </source>
</evidence>
<dbReference type="InterPro" id="IPR019734">
    <property type="entry name" value="TPR_rpt"/>
</dbReference>
<dbReference type="PROSITE" id="PS50005">
    <property type="entry name" value="TPR"/>
    <property type="match status" value="2"/>
</dbReference>
<keyword evidence="1" id="KW-0677">Repeat</keyword>
<sequence length="490" mass="53884">MSLLFIVGHGRAGTTVLLNALNTSPDVFLLGEAQLYREGREPNFRERYNAMHESWGNQATKSSYAPKLPGCSEASDGLTYLEALQKQYTLVGEKIVLGPAYAGHDIGRLRDGMECEWRDARYVFALRNPAAVVESAERLFGDQPLQLIGSVIDTLLLFVHSSRLLRHVAVVVHEHVNIEKIVRLGEWLGVDLNEGALLYDGLRRSADTYIEQSPFSEFLKKLSAIYNQLIDEIGAGEIMLSPSKLQVEQALPGFNTARQQPLGSVVNQLLVLKKEIFAAEAAAEEAALYEGVVAAPDDPQAHFDLAQVLIGLDRWPQALTQLEVAARLRPSDGETLRFLGEAQIRAGQTDVAVETLDKSMRIAPSAGAAYWLAEGFIQTKQFERAVEAANAATTMDSSNPHVWLLLAIAAAKHDDREKALKAARRAVDLDPDHPAFAAHLTFLLESETPAPSEPKLEPQPDPKLEPKPKPKRKPKISSDPVGNDDRMPTE</sequence>
<evidence type="ECO:0000256" key="2">
    <source>
        <dbReference type="ARBA" id="ARBA00022803"/>
    </source>
</evidence>
<dbReference type="STRING" id="366602.Caul_4929"/>
<dbReference type="GO" id="GO:0055087">
    <property type="term" value="C:Ski complex"/>
    <property type="evidence" value="ECO:0007669"/>
    <property type="project" value="InterPro"/>
</dbReference>
<reference evidence="5" key="1">
    <citation type="submission" date="2008-01" db="EMBL/GenBank/DDBJ databases">
        <title>Complete sequence of chromosome of Caulobacter sp. K31.</title>
        <authorList>
            <consortium name="US DOE Joint Genome Institute"/>
            <person name="Copeland A."/>
            <person name="Lucas S."/>
            <person name="Lapidus A."/>
            <person name="Barry K."/>
            <person name="Glavina del Rio T."/>
            <person name="Dalin E."/>
            <person name="Tice H."/>
            <person name="Pitluck S."/>
            <person name="Bruce D."/>
            <person name="Goodwin L."/>
            <person name="Thompson L.S."/>
            <person name="Brettin T."/>
            <person name="Detter J.C."/>
            <person name="Han C."/>
            <person name="Schmutz J."/>
            <person name="Larimer F."/>
            <person name="Land M."/>
            <person name="Hauser L."/>
            <person name="Kyrpides N."/>
            <person name="Kim E."/>
            <person name="Stephens C."/>
            <person name="Richardson P."/>
        </authorList>
    </citation>
    <scope>NUCLEOTIDE SEQUENCE [LARGE SCALE GENOMIC DNA]</scope>
    <source>
        <strain evidence="5">K31</strain>
    </source>
</reference>
<dbReference type="AlphaFoldDB" id="B0T5A3"/>
<feature type="repeat" description="TPR" evidence="3">
    <location>
        <begin position="400"/>
        <end position="433"/>
    </location>
</feature>
<evidence type="ECO:0000256" key="3">
    <source>
        <dbReference type="PROSITE-ProRule" id="PRU00339"/>
    </source>
</evidence>
<dbReference type="eggNOG" id="COG0457">
    <property type="taxonomic scope" value="Bacteria"/>
</dbReference>
<dbReference type="PANTHER" id="PTHR15704:SF7">
    <property type="entry name" value="SUPERKILLER COMPLEX PROTEIN 3"/>
    <property type="match status" value="1"/>
</dbReference>
<evidence type="ECO:0000256" key="4">
    <source>
        <dbReference type="SAM" id="MobiDB-lite"/>
    </source>
</evidence>
<dbReference type="EMBL" id="CP000927">
    <property type="protein sequence ID" value="ABZ74049.1"/>
    <property type="molecule type" value="Genomic_DNA"/>
</dbReference>
<name>B0T5A3_CAUSK</name>
<accession>B0T5A3</accession>
<dbReference type="InterPro" id="IPR027417">
    <property type="entry name" value="P-loop_NTPase"/>
</dbReference>
<keyword evidence="2 3" id="KW-0802">TPR repeat</keyword>
<dbReference type="PANTHER" id="PTHR15704">
    <property type="entry name" value="SUPERKILLER 3 PROTEIN-RELATED"/>
    <property type="match status" value="1"/>
</dbReference>
<dbReference type="Pfam" id="PF13432">
    <property type="entry name" value="TPR_16"/>
    <property type="match status" value="2"/>
</dbReference>
<dbReference type="InterPro" id="IPR011990">
    <property type="entry name" value="TPR-like_helical_dom_sf"/>
</dbReference>
<dbReference type="InterPro" id="IPR039226">
    <property type="entry name" value="Ski3/TTC37"/>
</dbReference>
<dbReference type="HOGENOM" id="CLU_556315_0_0_5"/>
<dbReference type="Gene3D" id="1.25.40.10">
    <property type="entry name" value="Tetratricopeptide repeat domain"/>
    <property type="match status" value="2"/>
</dbReference>
<dbReference type="SUPFAM" id="SSF48452">
    <property type="entry name" value="TPR-like"/>
    <property type="match status" value="1"/>
</dbReference>
<dbReference type="GO" id="GO:0006401">
    <property type="term" value="P:RNA catabolic process"/>
    <property type="evidence" value="ECO:0007669"/>
    <property type="project" value="InterPro"/>
</dbReference>
<dbReference type="OrthoDB" id="9807521at2"/>
<organism evidence="5">
    <name type="scientific">Caulobacter sp. (strain K31)</name>
    <dbReference type="NCBI Taxonomy" id="366602"/>
    <lineage>
        <taxon>Bacteria</taxon>
        <taxon>Pseudomonadati</taxon>
        <taxon>Pseudomonadota</taxon>
        <taxon>Alphaproteobacteria</taxon>
        <taxon>Caulobacterales</taxon>
        <taxon>Caulobacteraceae</taxon>
        <taxon>Caulobacter</taxon>
    </lineage>
</organism>
<feature type="repeat" description="TPR" evidence="3">
    <location>
        <begin position="333"/>
        <end position="366"/>
    </location>
</feature>
<feature type="region of interest" description="Disordered" evidence="4">
    <location>
        <begin position="443"/>
        <end position="490"/>
    </location>
</feature>
<dbReference type="Gene3D" id="3.40.50.300">
    <property type="entry name" value="P-loop containing nucleotide triphosphate hydrolases"/>
    <property type="match status" value="1"/>
</dbReference>
<dbReference type="SUPFAM" id="SSF52540">
    <property type="entry name" value="P-loop containing nucleoside triphosphate hydrolases"/>
    <property type="match status" value="1"/>
</dbReference>
<feature type="compositionally biased region" description="Basic and acidic residues" evidence="4">
    <location>
        <begin position="454"/>
        <end position="468"/>
    </location>
</feature>
<dbReference type="KEGG" id="cak:Caul_4929"/>
<dbReference type="SMART" id="SM00028">
    <property type="entry name" value="TPR"/>
    <property type="match status" value="3"/>
</dbReference>
<evidence type="ECO:0000313" key="5">
    <source>
        <dbReference type="EMBL" id="ABZ74049.1"/>
    </source>
</evidence>
<protein>
    <submittedName>
        <fullName evidence="5">Tetratricopeptide TPR_2 repeat protein</fullName>
    </submittedName>
</protein>
<proteinExistence type="predicted"/>